<dbReference type="GO" id="GO:0042060">
    <property type="term" value="P:wound healing"/>
    <property type="evidence" value="ECO:0007669"/>
    <property type="project" value="TreeGrafter"/>
</dbReference>
<dbReference type="Gene3D" id="2.60.120.260">
    <property type="entry name" value="Galactose-binding domain-like"/>
    <property type="match status" value="1"/>
</dbReference>
<accession>A0A4W5R055</accession>
<dbReference type="GO" id="GO:0038023">
    <property type="term" value="F:signaling receptor activity"/>
    <property type="evidence" value="ECO:0007669"/>
    <property type="project" value="TreeGrafter"/>
</dbReference>
<evidence type="ECO:0000313" key="4">
    <source>
        <dbReference type="Proteomes" id="UP000314982"/>
    </source>
</evidence>
<proteinExistence type="predicted"/>
<evidence type="ECO:0000313" key="3">
    <source>
        <dbReference type="Ensembl" id="ENSHHUP00000083336.1"/>
    </source>
</evidence>
<feature type="domain" description="F5/8 type C" evidence="2">
    <location>
        <begin position="44"/>
        <end position="155"/>
    </location>
</feature>
<dbReference type="PROSITE" id="PS01285">
    <property type="entry name" value="FA58C_1"/>
    <property type="match status" value="1"/>
</dbReference>
<dbReference type="GO" id="GO:0005886">
    <property type="term" value="C:plasma membrane"/>
    <property type="evidence" value="ECO:0007669"/>
    <property type="project" value="TreeGrafter"/>
</dbReference>
<dbReference type="Proteomes" id="UP000314982">
    <property type="component" value="Unassembled WGS sequence"/>
</dbReference>
<keyword evidence="1" id="KW-1015">Disulfide bond</keyword>
<evidence type="ECO:0000259" key="2">
    <source>
        <dbReference type="PROSITE" id="PS50022"/>
    </source>
</evidence>
<protein>
    <recommendedName>
        <fullName evidence="2">F5/8 type C domain-containing protein</fullName>
    </recommendedName>
</protein>
<dbReference type="PROSITE" id="PS50022">
    <property type="entry name" value="FA58C_3"/>
    <property type="match status" value="1"/>
</dbReference>
<evidence type="ECO:0000256" key="1">
    <source>
        <dbReference type="ARBA" id="ARBA00023157"/>
    </source>
</evidence>
<organism evidence="3 4">
    <name type="scientific">Hucho hucho</name>
    <name type="common">huchen</name>
    <dbReference type="NCBI Taxonomy" id="62062"/>
    <lineage>
        <taxon>Eukaryota</taxon>
        <taxon>Metazoa</taxon>
        <taxon>Chordata</taxon>
        <taxon>Craniata</taxon>
        <taxon>Vertebrata</taxon>
        <taxon>Euteleostomi</taxon>
        <taxon>Actinopterygii</taxon>
        <taxon>Neopterygii</taxon>
        <taxon>Teleostei</taxon>
        <taxon>Protacanthopterygii</taxon>
        <taxon>Salmoniformes</taxon>
        <taxon>Salmonidae</taxon>
        <taxon>Salmoninae</taxon>
        <taxon>Hucho</taxon>
    </lineage>
</organism>
<dbReference type="GeneTree" id="ENSGT00940000158147"/>
<reference evidence="3" key="3">
    <citation type="submission" date="2025-09" db="UniProtKB">
        <authorList>
            <consortium name="Ensembl"/>
        </authorList>
    </citation>
    <scope>IDENTIFICATION</scope>
</reference>
<reference evidence="4" key="1">
    <citation type="submission" date="2018-06" db="EMBL/GenBank/DDBJ databases">
        <title>Genome assembly of Danube salmon.</title>
        <authorList>
            <person name="Macqueen D.J."/>
            <person name="Gundappa M.K."/>
        </authorList>
    </citation>
    <scope>NUCLEOTIDE SEQUENCE [LARGE SCALE GENOMIC DNA]</scope>
</reference>
<dbReference type="InterPro" id="IPR050633">
    <property type="entry name" value="Neuropilin_MCO_CoagFactor"/>
</dbReference>
<dbReference type="SUPFAM" id="SSF49785">
    <property type="entry name" value="Galactose-binding domain-like"/>
    <property type="match status" value="1"/>
</dbReference>
<name>A0A4W5R055_9TELE</name>
<dbReference type="PANTHER" id="PTHR46806:SF3">
    <property type="entry name" value="DISCOIDIN, CUB AND LCCL DOMAIN-CONTAINING PROTEIN 2"/>
    <property type="match status" value="1"/>
</dbReference>
<dbReference type="Pfam" id="PF00754">
    <property type="entry name" value="F5_F8_type_C"/>
    <property type="match status" value="1"/>
</dbReference>
<reference evidence="3" key="2">
    <citation type="submission" date="2025-08" db="UniProtKB">
        <authorList>
            <consortium name="Ensembl"/>
        </authorList>
    </citation>
    <scope>IDENTIFICATION</scope>
</reference>
<dbReference type="InterPro" id="IPR000421">
    <property type="entry name" value="FA58C"/>
</dbReference>
<dbReference type="AlphaFoldDB" id="A0A4W5R055"/>
<dbReference type="Ensembl" id="ENSHHUT00000085963.1">
    <property type="protein sequence ID" value="ENSHHUP00000083336.1"/>
    <property type="gene ID" value="ENSHHUG00000048371.1"/>
</dbReference>
<dbReference type="InterPro" id="IPR008979">
    <property type="entry name" value="Galactose-bd-like_sf"/>
</dbReference>
<keyword evidence="4" id="KW-1185">Reference proteome</keyword>
<dbReference type="PANTHER" id="PTHR46806">
    <property type="entry name" value="F5/8 TYPE C DOMAIN-CONTAINING PROTEIN"/>
    <property type="match status" value="1"/>
</dbReference>
<sequence>MVIHLNVHFLNSHEWIIINISFPSLPKSSPVCLAAIHAVSLSGCYGTLGLESGVVRDSQLFASSVWKWSDVIGEPSEWGPTGARLNGVGLPWASAHSDQQQWLQVDLKKEKRITGITTTGSSLLEYQFYVSAYRVLYMQDGVVCFYGNMIADCGC</sequence>